<sequence length="89" mass="9910">MSCTRDLVIAAEQVESLYEDIECKQFSCVLLDASRNGYVHHDAARRTRIRLKRGCDSSPVCTGWGIGTSCFEHVAASFVGREGVRCIRD</sequence>
<name>A0A8X6RKV3_TRICX</name>
<protein>
    <submittedName>
        <fullName evidence="1">Uncharacterized protein</fullName>
    </submittedName>
</protein>
<dbReference type="AlphaFoldDB" id="A0A8X6RKV3"/>
<gene>
    <name evidence="1" type="ORF">TNCV_1245671</name>
</gene>
<proteinExistence type="predicted"/>
<keyword evidence="2" id="KW-1185">Reference proteome</keyword>
<comment type="caution">
    <text evidence="1">The sequence shown here is derived from an EMBL/GenBank/DDBJ whole genome shotgun (WGS) entry which is preliminary data.</text>
</comment>
<dbReference type="Proteomes" id="UP000887159">
    <property type="component" value="Unassembled WGS sequence"/>
</dbReference>
<evidence type="ECO:0000313" key="1">
    <source>
        <dbReference type="EMBL" id="GFX91152.1"/>
    </source>
</evidence>
<organism evidence="1 2">
    <name type="scientific">Trichonephila clavipes</name>
    <name type="common">Golden silk orbweaver</name>
    <name type="synonym">Nephila clavipes</name>
    <dbReference type="NCBI Taxonomy" id="2585209"/>
    <lineage>
        <taxon>Eukaryota</taxon>
        <taxon>Metazoa</taxon>
        <taxon>Ecdysozoa</taxon>
        <taxon>Arthropoda</taxon>
        <taxon>Chelicerata</taxon>
        <taxon>Arachnida</taxon>
        <taxon>Araneae</taxon>
        <taxon>Araneomorphae</taxon>
        <taxon>Entelegynae</taxon>
        <taxon>Araneoidea</taxon>
        <taxon>Nephilidae</taxon>
        <taxon>Trichonephila</taxon>
    </lineage>
</organism>
<dbReference type="EMBL" id="BMAU01021123">
    <property type="protein sequence ID" value="GFX91152.1"/>
    <property type="molecule type" value="Genomic_DNA"/>
</dbReference>
<reference evidence="1" key="1">
    <citation type="submission" date="2020-08" db="EMBL/GenBank/DDBJ databases">
        <title>Multicomponent nature underlies the extraordinary mechanical properties of spider dragline silk.</title>
        <authorList>
            <person name="Kono N."/>
            <person name="Nakamura H."/>
            <person name="Mori M."/>
            <person name="Yoshida Y."/>
            <person name="Ohtoshi R."/>
            <person name="Malay A.D."/>
            <person name="Moran D.A.P."/>
            <person name="Tomita M."/>
            <person name="Numata K."/>
            <person name="Arakawa K."/>
        </authorList>
    </citation>
    <scope>NUCLEOTIDE SEQUENCE</scope>
</reference>
<accession>A0A8X6RKV3</accession>
<evidence type="ECO:0000313" key="2">
    <source>
        <dbReference type="Proteomes" id="UP000887159"/>
    </source>
</evidence>